<feature type="domain" description="Ig-like" evidence="5">
    <location>
        <begin position="23"/>
        <end position="118"/>
    </location>
</feature>
<gene>
    <name evidence="6" type="ORF">ROHU_027399</name>
</gene>
<feature type="compositionally biased region" description="Polar residues" evidence="4">
    <location>
        <begin position="203"/>
        <end position="219"/>
    </location>
</feature>
<dbReference type="PANTHER" id="PTHR24100:SF151">
    <property type="entry name" value="ICOS LIGAND"/>
    <property type="match status" value="1"/>
</dbReference>
<reference evidence="6 7" key="1">
    <citation type="submission" date="2018-03" db="EMBL/GenBank/DDBJ databases">
        <title>Draft genome sequence of Rohu Carp (Labeo rohita).</title>
        <authorList>
            <person name="Das P."/>
            <person name="Kushwaha B."/>
            <person name="Joshi C.G."/>
            <person name="Kumar D."/>
            <person name="Nagpure N.S."/>
            <person name="Sahoo L."/>
            <person name="Das S.P."/>
            <person name="Bit A."/>
            <person name="Patnaik S."/>
            <person name="Meher P.K."/>
            <person name="Jayasankar P."/>
            <person name="Koringa P.G."/>
            <person name="Patel N.V."/>
            <person name="Hinsu A.T."/>
            <person name="Kumar R."/>
            <person name="Pandey M."/>
            <person name="Agarwal S."/>
            <person name="Srivastava S."/>
            <person name="Singh M."/>
            <person name="Iquebal M.A."/>
            <person name="Jaiswal S."/>
            <person name="Angadi U.B."/>
            <person name="Kumar N."/>
            <person name="Raza M."/>
            <person name="Shah T.M."/>
            <person name="Rai A."/>
            <person name="Jena J.K."/>
        </authorList>
    </citation>
    <scope>NUCLEOTIDE SEQUENCE [LARGE SCALE GENOMIC DNA]</scope>
    <source>
        <strain evidence="6">DASCIFA01</strain>
        <tissue evidence="6">Testis</tissue>
    </source>
</reference>
<evidence type="ECO:0000259" key="5">
    <source>
        <dbReference type="PROSITE" id="PS50835"/>
    </source>
</evidence>
<proteinExistence type="predicted"/>
<dbReference type="GO" id="GO:0005102">
    <property type="term" value="F:signaling receptor binding"/>
    <property type="evidence" value="ECO:0007669"/>
    <property type="project" value="TreeGrafter"/>
</dbReference>
<evidence type="ECO:0000313" key="6">
    <source>
        <dbReference type="EMBL" id="RXN16664.1"/>
    </source>
</evidence>
<dbReference type="InterPro" id="IPR036179">
    <property type="entry name" value="Ig-like_dom_sf"/>
</dbReference>
<dbReference type="EMBL" id="QBIY01012775">
    <property type="protein sequence ID" value="RXN16664.1"/>
    <property type="molecule type" value="Genomic_DNA"/>
</dbReference>
<dbReference type="InterPro" id="IPR013783">
    <property type="entry name" value="Ig-like_fold"/>
</dbReference>
<comment type="caution">
    <text evidence="6">The sequence shown here is derived from an EMBL/GenBank/DDBJ whole genome shotgun (WGS) entry which is preliminary data.</text>
</comment>
<keyword evidence="7" id="KW-1185">Reference proteome</keyword>
<evidence type="ECO:0000256" key="2">
    <source>
        <dbReference type="ARBA" id="ARBA00023136"/>
    </source>
</evidence>
<dbReference type="InterPro" id="IPR007110">
    <property type="entry name" value="Ig-like_dom"/>
</dbReference>
<dbReference type="Proteomes" id="UP000290572">
    <property type="component" value="Unassembled WGS sequence"/>
</dbReference>
<protein>
    <submittedName>
        <fullName evidence="6">V-set domain-containing T-cell activation inhibitor 1-like protein</fullName>
    </submittedName>
</protein>
<dbReference type="Gene3D" id="2.60.40.10">
    <property type="entry name" value="Immunoglobulins"/>
    <property type="match status" value="1"/>
</dbReference>
<dbReference type="STRING" id="84645.A0A498MBL4"/>
<comment type="subcellular location">
    <subcellularLocation>
        <location evidence="1">Membrane</location>
    </subcellularLocation>
</comment>
<evidence type="ECO:0000313" key="7">
    <source>
        <dbReference type="Proteomes" id="UP000290572"/>
    </source>
</evidence>
<dbReference type="GO" id="GO:0050852">
    <property type="term" value="P:T cell receptor signaling pathway"/>
    <property type="evidence" value="ECO:0007669"/>
    <property type="project" value="TreeGrafter"/>
</dbReference>
<dbReference type="PANTHER" id="PTHR24100">
    <property type="entry name" value="BUTYROPHILIN"/>
    <property type="match status" value="1"/>
</dbReference>
<dbReference type="AlphaFoldDB" id="A0A498MBL4"/>
<evidence type="ECO:0000256" key="1">
    <source>
        <dbReference type="ARBA" id="ARBA00004370"/>
    </source>
</evidence>
<keyword evidence="3" id="KW-0393">Immunoglobulin domain</keyword>
<organism evidence="6 7">
    <name type="scientific">Labeo rohita</name>
    <name type="common">Indian major carp</name>
    <name type="synonym">Cyprinus rohita</name>
    <dbReference type="NCBI Taxonomy" id="84645"/>
    <lineage>
        <taxon>Eukaryota</taxon>
        <taxon>Metazoa</taxon>
        <taxon>Chordata</taxon>
        <taxon>Craniata</taxon>
        <taxon>Vertebrata</taxon>
        <taxon>Euteleostomi</taxon>
        <taxon>Actinopterygii</taxon>
        <taxon>Neopterygii</taxon>
        <taxon>Teleostei</taxon>
        <taxon>Ostariophysi</taxon>
        <taxon>Cypriniformes</taxon>
        <taxon>Cyprinidae</taxon>
        <taxon>Labeoninae</taxon>
        <taxon>Labeonini</taxon>
        <taxon>Labeo</taxon>
    </lineage>
</organism>
<sequence length="251" mass="28112">MEKMLLHLFIISSDQHRLLLSSPVSLQYPAEIEGVVGGSVILPCSNKERELKPEEMNAFWRCNESKIVYNIEQGNFSTQGQDVMFKGRIESFPSEYMNGNFSIRLKHLNFTNGGQFSCFIPLVDEEYKLILIVRVSHGRKGRGSHVHKAPLMNACRLSFCMLITQKSHLFHSQRPASATLDDTRDLVSFDAAEDEVDDDNDAMSTTASGSGDWSGCQESEASHREVREPPASIDEELVKILSEAVQDLGLD</sequence>
<accession>A0A498MBL4</accession>
<evidence type="ECO:0000256" key="4">
    <source>
        <dbReference type="SAM" id="MobiDB-lite"/>
    </source>
</evidence>
<feature type="region of interest" description="Disordered" evidence="4">
    <location>
        <begin position="192"/>
        <end position="234"/>
    </location>
</feature>
<dbReference type="GO" id="GO:0001817">
    <property type="term" value="P:regulation of cytokine production"/>
    <property type="evidence" value="ECO:0007669"/>
    <property type="project" value="TreeGrafter"/>
</dbReference>
<evidence type="ECO:0000256" key="3">
    <source>
        <dbReference type="ARBA" id="ARBA00023319"/>
    </source>
</evidence>
<name>A0A498MBL4_LABRO</name>
<feature type="compositionally biased region" description="Acidic residues" evidence="4">
    <location>
        <begin position="192"/>
        <end position="201"/>
    </location>
</feature>
<dbReference type="SUPFAM" id="SSF48726">
    <property type="entry name" value="Immunoglobulin"/>
    <property type="match status" value="1"/>
</dbReference>
<dbReference type="GO" id="GO:0009897">
    <property type="term" value="C:external side of plasma membrane"/>
    <property type="evidence" value="ECO:0007669"/>
    <property type="project" value="TreeGrafter"/>
</dbReference>
<dbReference type="InterPro" id="IPR050504">
    <property type="entry name" value="IgSF_BTN/MOG"/>
</dbReference>
<keyword evidence="2" id="KW-0472">Membrane</keyword>
<dbReference type="PROSITE" id="PS50835">
    <property type="entry name" value="IG_LIKE"/>
    <property type="match status" value="1"/>
</dbReference>